<keyword evidence="3" id="KW-1185">Reference proteome</keyword>
<reference evidence="2 3" key="1">
    <citation type="submission" date="2023-01" db="EMBL/GenBank/DDBJ databases">
        <title>Analysis of 21 Apiospora genomes using comparative genomics revels a genus with tremendous synthesis potential of carbohydrate active enzymes and secondary metabolites.</title>
        <authorList>
            <person name="Sorensen T."/>
        </authorList>
    </citation>
    <scope>NUCLEOTIDE SEQUENCE [LARGE SCALE GENOMIC DNA]</scope>
    <source>
        <strain evidence="2 3">CBS 20057</strain>
    </source>
</reference>
<gene>
    <name evidence="2" type="ORF">PG991_000778</name>
</gene>
<feature type="region of interest" description="Disordered" evidence="1">
    <location>
        <begin position="32"/>
        <end position="53"/>
    </location>
</feature>
<dbReference type="Proteomes" id="UP001396898">
    <property type="component" value="Unassembled WGS sequence"/>
</dbReference>
<comment type="caution">
    <text evidence="2">The sequence shown here is derived from an EMBL/GenBank/DDBJ whole genome shotgun (WGS) entry which is preliminary data.</text>
</comment>
<accession>A0ABR1ST95</accession>
<evidence type="ECO:0000256" key="1">
    <source>
        <dbReference type="SAM" id="MobiDB-lite"/>
    </source>
</evidence>
<dbReference type="EMBL" id="JAQQWI010000002">
    <property type="protein sequence ID" value="KAK8037432.1"/>
    <property type="molecule type" value="Genomic_DNA"/>
</dbReference>
<sequence length="81" mass="8904">MAPEKMEQLEAVNWDKGTAEQIVLLKSPVASLSSGDKKTGKQGGPYNIDPIPQIGQESTAKVSTDFSLETRYRLRSLRVVL</sequence>
<name>A0ABR1ST95_9PEZI</name>
<proteinExistence type="predicted"/>
<organism evidence="2 3">
    <name type="scientific">Apiospora marii</name>
    <dbReference type="NCBI Taxonomy" id="335849"/>
    <lineage>
        <taxon>Eukaryota</taxon>
        <taxon>Fungi</taxon>
        <taxon>Dikarya</taxon>
        <taxon>Ascomycota</taxon>
        <taxon>Pezizomycotina</taxon>
        <taxon>Sordariomycetes</taxon>
        <taxon>Xylariomycetidae</taxon>
        <taxon>Amphisphaeriales</taxon>
        <taxon>Apiosporaceae</taxon>
        <taxon>Apiospora</taxon>
    </lineage>
</organism>
<evidence type="ECO:0000313" key="3">
    <source>
        <dbReference type="Proteomes" id="UP001396898"/>
    </source>
</evidence>
<protein>
    <submittedName>
        <fullName evidence="2">Uncharacterized protein</fullName>
    </submittedName>
</protein>
<evidence type="ECO:0000313" key="2">
    <source>
        <dbReference type="EMBL" id="KAK8037432.1"/>
    </source>
</evidence>